<protein>
    <submittedName>
        <fullName evidence="1">Uncharacterized protein</fullName>
    </submittedName>
</protein>
<dbReference type="AlphaFoldDB" id="A0A1Y3EEZ9"/>
<organism evidence="1 2">
    <name type="scientific">Trichinella nativa</name>
    <dbReference type="NCBI Taxonomy" id="6335"/>
    <lineage>
        <taxon>Eukaryota</taxon>
        <taxon>Metazoa</taxon>
        <taxon>Ecdysozoa</taxon>
        <taxon>Nematoda</taxon>
        <taxon>Enoplea</taxon>
        <taxon>Dorylaimia</taxon>
        <taxon>Trichinellida</taxon>
        <taxon>Trichinellidae</taxon>
        <taxon>Trichinella</taxon>
    </lineage>
</organism>
<sequence length="181" mass="20040">YRSNQPKDLGKVVLYQVAVINRRGVDSYREYQDACLELADRINAKHRPPASHPDWKAVVFQTDGLPRNSVVACYLAMDVGVVTPIKDGMNLVAKEMLVSNPKAGLILSCGAGTEQQFSSAGFYSDTVRCYHRLENLNDCAEFASLFYDAALEPAEQASAHGQLLFDFLMANDIEKWSGAFL</sequence>
<feature type="non-terminal residue" evidence="1">
    <location>
        <position position="181"/>
    </location>
</feature>
<gene>
    <name evidence="1" type="ORF">D917_10368</name>
</gene>
<dbReference type="GO" id="GO:0005829">
    <property type="term" value="C:cytosol"/>
    <property type="evidence" value="ECO:0007669"/>
    <property type="project" value="TreeGrafter"/>
</dbReference>
<reference evidence="1 2" key="1">
    <citation type="submission" date="2015-04" db="EMBL/GenBank/DDBJ databases">
        <title>Draft genome of the roundworm Trichinella nativa.</title>
        <authorList>
            <person name="Mitreva M."/>
        </authorList>
    </citation>
    <scope>NUCLEOTIDE SEQUENCE [LARGE SCALE GENOMIC DNA]</scope>
    <source>
        <strain evidence="1 2">ISS45</strain>
    </source>
</reference>
<dbReference type="InterPro" id="IPR001830">
    <property type="entry name" value="Glyco_trans_20"/>
</dbReference>
<dbReference type="PANTHER" id="PTHR10788">
    <property type="entry name" value="TREHALOSE-6-PHOSPHATE SYNTHASE"/>
    <property type="match status" value="1"/>
</dbReference>
<accession>A0A1Y3EEZ9</accession>
<dbReference type="SUPFAM" id="SSF53756">
    <property type="entry name" value="UDP-Glycosyltransferase/glycogen phosphorylase"/>
    <property type="match status" value="1"/>
</dbReference>
<dbReference type="EMBL" id="LVZM01017895">
    <property type="protein sequence ID" value="OUC42189.1"/>
    <property type="molecule type" value="Genomic_DNA"/>
</dbReference>
<dbReference type="GO" id="GO:0004805">
    <property type="term" value="F:trehalose-phosphatase activity"/>
    <property type="evidence" value="ECO:0007669"/>
    <property type="project" value="TreeGrafter"/>
</dbReference>
<dbReference type="GO" id="GO:0005992">
    <property type="term" value="P:trehalose biosynthetic process"/>
    <property type="evidence" value="ECO:0007669"/>
    <property type="project" value="InterPro"/>
</dbReference>
<feature type="non-terminal residue" evidence="1">
    <location>
        <position position="1"/>
    </location>
</feature>
<dbReference type="Gene3D" id="3.40.50.2000">
    <property type="entry name" value="Glycogen Phosphorylase B"/>
    <property type="match status" value="1"/>
</dbReference>
<evidence type="ECO:0000313" key="2">
    <source>
        <dbReference type="Proteomes" id="UP000243006"/>
    </source>
</evidence>
<dbReference type="GO" id="GO:0003825">
    <property type="term" value="F:alpha,alpha-trehalose-phosphate synthase (UDP-forming) activity"/>
    <property type="evidence" value="ECO:0007669"/>
    <property type="project" value="TreeGrafter"/>
</dbReference>
<comment type="caution">
    <text evidence="1">The sequence shown here is derived from an EMBL/GenBank/DDBJ whole genome shotgun (WGS) entry which is preliminary data.</text>
</comment>
<proteinExistence type="predicted"/>
<dbReference type="Proteomes" id="UP000243006">
    <property type="component" value="Unassembled WGS sequence"/>
</dbReference>
<evidence type="ECO:0000313" key="1">
    <source>
        <dbReference type="EMBL" id="OUC42189.1"/>
    </source>
</evidence>
<dbReference type="Pfam" id="PF00982">
    <property type="entry name" value="Glyco_transf_20"/>
    <property type="match status" value="1"/>
</dbReference>
<name>A0A1Y3EEZ9_9BILA</name>
<dbReference type="PANTHER" id="PTHR10788:SF106">
    <property type="entry name" value="BCDNA.GH08860"/>
    <property type="match status" value="1"/>
</dbReference>